<dbReference type="EMBL" id="CP012559">
    <property type="protein sequence ID" value="ALB28134.1"/>
    <property type="molecule type" value="Genomic_DNA"/>
</dbReference>
<dbReference type="GO" id="GO:0006355">
    <property type="term" value="P:regulation of DNA-templated transcription"/>
    <property type="evidence" value="ECO:0007669"/>
    <property type="project" value="InterPro"/>
</dbReference>
<dbReference type="GO" id="GO:0003723">
    <property type="term" value="F:RNA binding"/>
    <property type="evidence" value="ECO:0007669"/>
    <property type="project" value="UniProtKB-KW"/>
</dbReference>
<keyword evidence="1" id="KW-0804">Transcription</keyword>
<keyword evidence="1" id="KW-0805">Transcription regulation</keyword>
<evidence type="ECO:0000256" key="1">
    <source>
        <dbReference type="PIRNR" id="PIRNR016897"/>
    </source>
</evidence>
<keyword evidence="3" id="KW-1185">Reference proteome</keyword>
<evidence type="ECO:0000313" key="2">
    <source>
        <dbReference type="EMBL" id="ALB28134.1"/>
    </source>
</evidence>
<keyword evidence="1" id="KW-0319">Glycerol metabolism</keyword>
<dbReference type="Gene3D" id="3.20.20.70">
    <property type="entry name" value="Aldolase class I"/>
    <property type="match status" value="1"/>
</dbReference>
<keyword evidence="1" id="KW-0694">RNA-binding</keyword>
<dbReference type="Pfam" id="PF04309">
    <property type="entry name" value="G3P_antiterm"/>
    <property type="match status" value="1"/>
</dbReference>
<dbReference type="KEGG" id="lhi:JP39_01360"/>
<protein>
    <recommendedName>
        <fullName evidence="1">Glycerol uptake operon antiterminator regulatory protein</fullName>
    </recommendedName>
</protein>
<evidence type="ECO:0000313" key="3">
    <source>
        <dbReference type="Proteomes" id="UP000061546"/>
    </source>
</evidence>
<dbReference type="PANTHER" id="PTHR35787:SF1">
    <property type="entry name" value="GLYCEROL UPTAKE OPERON ANTITERMINATOR REGULATORY PROTEIN"/>
    <property type="match status" value="1"/>
</dbReference>
<dbReference type="OrthoDB" id="9799580at2"/>
<dbReference type="PANTHER" id="PTHR35787">
    <property type="entry name" value="GLYCEROL UPTAKE OPERON ANTITERMINATOR REGULATORY PROTEIN"/>
    <property type="match status" value="1"/>
</dbReference>
<dbReference type="Proteomes" id="UP000061546">
    <property type="component" value="Chromosome"/>
</dbReference>
<dbReference type="SUPFAM" id="SSF110391">
    <property type="entry name" value="GlpP-like"/>
    <property type="match status" value="1"/>
</dbReference>
<comment type="function">
    <text evidence="1">Regulates expression of the glpD operon. In the presence of glycerol 3-phosphate (G3P) causes antitermination of transcription of glpD at the inverted repeat of the leader region to enhance its transcription. Binds and stabilizes glpD leader mRNA.</text>
</comment>
<dbReference type="STRING" id="1074467.JP39_01360"/>
<dbReference type="GO" id="GO:0006071">
    <property type="term" value="P:glycerol metabolic process"/>
    <property type="evidence" value="ECO:0007669"/>
    <property type="project" value="UniProtKB-UniRule"/>
</dbReference>
<sequence length="182" mass="20431">MLLNSVVIPSVREIKYLRRACQADSPIVFISDTNIGNLMSQVEFVHKHGKKVFADLELIGGFKPDSTGMKLLKNMYHLDGIFTTNVNAARMANALGIIVVYRLFMIDSRSLKRSANILRNNHFDAIEVLPAECGVQEIEQLTQMNDKHNYIAGGFVRDKEMIKEIFGVGISAVTTSKVDLWE</sequence>
<proteinExistence type="predicted"/>
<gene>
    <name evidence="2" type="ORF">JP39_01360</name>
</gene>
<dbReference type="RefSeq" id="WP_041499796.1">
    <property type="nucleotide sequence ID" value="NZ_BJDV01000014.1"/>
</dbReference>
<dbReference type="AlphaFoldDB" id="A0A0K2LA11"/>
<dbReference type="InterPro" id="IPR006699">
    <property type="entry name" value="GlpP"/>
</dbReference>
<dbReference type="PIRSF" id="PIRSF016897">
    <property type="entry name" value="GlpP"/>
    <property type="match status" value="1"/>
</dbReference>
<dbReference type="InterPro" id="IPR013785">
    <property type="entry name" value="Aldolase_TIM"/>
</dbReference>
<accession>A0A0K2LA11</accession>
<reference evidence="2 3" key="1">
    <citation type="submission" date="2015-08" db="EMBL/GenBank/DDBJ databases">
        <title>Genomic sequence of Lactobacillus heilongjiangensis DSM 28069, isolated from Chinese traditional pickle.</title>
        <authorList>
            <person name="Jiang X."/>
            <person name="Zheng B."/>
            <person name="Cheng H."/>
        </authorList>
    </citation>
    <scope>NUCLEOTIDE SEQUENCE [LARGE SCALE GENOMIC DNA]</scope>
    <source>
        <strain evidence="2 3">DSM 28069</strain>
    </source>
</reference>
<organism evidence="2 3">
    <name type="scientific">Companilactobacillus heilongjiangensis</name>
    <dbReference type="NCBI Taxonomy" id="1074467"/>
    <lineage>
        <taxon>Bacteria</taxon>
        <taxon>Bacillati</taxon>
        <taxon>Bacillota</taxon>
        <taxon>Bacilli</taxon>
        <taxon>Lactobacillales</taxon>
        <taxon>Lactobacillaceae</taxon>
        <taxon>Companilactobacillus</taxon>
    </lineage>
</organism>
<name>A0A0K2LA11_9LACO</name>